<dbReference type="EMBL" id="JBBPBN010000078">
    <property type="protein sequence ID" value="KAK8984378.1"/>
    <property type="molecule type" value="Genomic_DNA"/>
</dbReference>
<reference evidence="2 3" key="1">
    <citation type="journal article" date="2024" name="G3 (Bethesda)">
        <title>Genome assembly of Hibiscus sabdariffa L. provides insights into metabolisms of medicinal natural products.</title>
        <authorList>
            <person name="Kim T."/>
        </authorList>
    </citation>
    <scope>NUCLEOTIDE SEQUENCE [LARGE SCALE GENOMIC DNA]</scope>
    <source>
        <strain evidence="2">TK-2024</strain>
        <tissue evidence="2">Old leaves</tissue>
    </source>
</reference>
<feature type="compositionally biased region" description="Polar residues" evidence="1">
    <location>
        <begin position="24"/>
        <end position="45"/>
    </location>
</feature>
<comment type="caution">
    <text evidence="2">The sequence shown here is derived from an EMBL/GenBank/DDBJ whole genome shotgun (WGS) entry which is preliminary data.</text>
</comment>
<dbReference type="PANTHER" id="PTHR13690">
    <property type="entry name" value="TRANSCRIPTION FACTOR POSF21-RELATED"/>
    <property type="match status" value="1"/>
</dbReference>
<feature type="compositionally biased region" description="Basic and acidic residues" evidence="1">
    <location>
        <begin position="46"/>
        <end position="60"/>
    </location>
</feature>
<feature type="region of interest" description="Disordered" evidence="1">
    <location>
        <begin position="1"/>
        <end position="65"/>
    </location>
</feature>
<feature type="compositionally biased region" description="Low complexity" evidence="1">
    <location>
        <begin position="95"/>
        <end position="108"/>
    </location>
</feature>
<keyword evidence="3" id="KW-1185">Reference proteome</keyword>
<accession>A0ABR2P7U7</accession>
<dbReference type="Proteomes" id="UP001396334">
    <property type="component" value="Unassembled WGS sequence"/>
</dbReference>
<protein>
    <submittedName>
        <fullName evidence="2">Uncharacterized protein</fullName>
    </submittedName>
</protein>
<dbReference type="PANTHER" id="PTHR13690:SF124">
    <property type="entry name" value="TRANSCRIPTION FACTOR RF2A"/>
    <property type="match status" value="1"/>
</dbReference>
<evidence type="ECO:0000313" key="3">
    <source>
        <dbReference type="Proteomes" id="UP001396334"/>
    </source>
</evidence>
<name>A0ABR2P7U7_9ROSI</name>
<evidence type="ECO:0000256" key="1">
    <source>
        <dbReference type="SAM" id="MobiDB-lite"/>
    </source>
</evidence>
<gene>
    <name evidence="2" type="ORF">V6N11_029693</name>
</gene>
<sequence length="276" mass="29754">MEKDKSPGLPPPVGRVPGLSSVGNAANTSFAKPETANSGQTADSNRFSHDISRMLDDPPKKLGHRRAHSEIIILPNDLNFSELGVMGATISESLATATPPTDPSAAASTGGGKGMWGEENVNTGVGSSMKPRARHQHSLSMDGSTSIKPEMFMPGSEEAWPAESKKAMSAAKLAELALVDPKRAKSSPSTPFLTLLFKASSSFPEQEYVANRINISLCSADSITDLMIHLTLPMVTHEQRDSTGLTAENSELKLRLQTMEQQIYLQDCERLLIYFI</sequence>
<organism evidence="2 3">
    <name type="scientific">Hibiscus sabdariffa</name>
    <name type="common">roselle</name>
    <dbReference type="NCBI Taxonomy" id="183260"/>
    <lineage>
        <taxon>Eukaryota</taxon>
        <taxon>Viridiplantae</taxon>
        <taxon>Streptophyta</taxon>
        <taxon>Embryophyta</taxon>
        <taxon>Tracheophyta</taxon>
        <taxon>Spermatophyta</taxon>
        <taxon>Magnoliopsida</taxon>
        <taxon>eudicotyledons</taxon>
        <taxon>Gunneridae</taxon>
        <taxon>Pentapetalae</taxon>
        <taxon>rosids</taxon>
        <taxon>malvids</taxon>
        <taxon>Malvales</taxon>
        <taxon>Malvaceae</taxon>
        <taxon>Malvoideae</taxon>
        <taxon>Hibiscus</taxon>
    </lineage>
</organism>
<feature type="region of interest" description="Disordered" evidence="1">
    <location>
        <begin position="95"/>
        <end position="145"/>
    </location>
</feature>
<proteinExistence type="predicted"/>
<evidence type="ECO:0000313" key="2">
    <source>
        <dbReference type="EMBL" id="KAK8984378.1"/>
    </source>
</evidence>